<evidence type="ECO:0000256" key="4">
    <source>
        <dbReference type="ARBA" id="ARBA00022553"/>
    </source>
</evidence>
<dbReference type="PROSITE" id="PS00606">
    <property type="entry name" value="KS3_1"/>
    <property type="match status" value="2"/>
</dbReference>
<dbReference type="Pfam" id="PF14765">
    <property type="entry name" value="PS-DH"/>
    <property type="match status" value="1"/>
</dbReference>
<evidence type="ECO:0000256" key="5">
    <source>
        <dbReference type="ARBA" id="ARBA00022679"/>
    </source>
</evidence>
<dbReference type="Pfam" id="PF16197">
    <property type="entry name" value="KAsynt_C_assoc"/>
    <property type="match status" value="2"/>
</dbReference>
<dbReference type="InterPro" id="IPR018201">
    <property type="entry name" value="Ketoacyl_synth_AS"/>
</dbReference>
<dbReference type="PROSITE" id="PS00012">
    <property type="entry name" value="PHOSPHOPANTETHEINE"/>
    <property type="match status" value="2"/>
</dbReference>
<dbReference type="CDD" id="cd08956">
    <property type="entry name" value="KR_3_FAS_SDR_x"/>
    <property type="match status" value="1"/>
</dbReference>
<dbReference type="SMART" id="SM00823">
    <property type="entry name" value="PKS_PP"/>
    <property type="match status" value="2"/>
</dbReference>
<dbReference type="Pfam" id="PF00109">
    <property type="entry name" value="ketoacyl-synt"/>
    <property type="match status" value="2"/>
</dbReference>
<dbReference type="Pfam" id="PF00550">
    <property type="entry name" value="PP-binding"/>
    <property type="match status" value="2"/>
</dbReference>
<dbReference type="SUPFAM" id="SSF51735">
    <property type="entry name" value="NAD(P)-binding Rossmann-fold domains"/>
    <property type="match status" value="4"/>
</dbReference>
<dbReference type="Pfam" id="PF02801">
    <property type="entry name" value="Ketoacyl-synt_C"/>
    <property type="match status" value="2"/>
</dbReference>
<evidence type="ECO:0000256" key="7">
    <source>
        <dbReference type="ARBA" id="ARBA00023268"/>
    </source>
</evidence>
<dbReference type="InterPro" id="IPR020806">
    <property type="entry name" value="PKS_PP-bd"/>
</dbReference>
<dbReference type="PANTHER" id="PTHR43775">
    <property type="entry name" value="FATTY ACID SYNTHASE"/>
    <property type="match status" value="1"/>
</dbReference>
<dbReference type="InterPro" id="IPR013968">
    <property type="entry name" value="PKS_KR"/>
</dbReference>
<dbReference type="Gene3D" id="3.40.50.720">
    <property type="entry name" value="NAD(P)-binding Rossmann-like Domain"/>
    <property type="match status" value="2"/>
</dbReference>
<dbReference type="PROSITE" id="PS52004">
    <property type="entry name" value="KS3_2"/>
    <property type="match status" value="2"/>
</dbReference>
<reference evidence="15" key="1">
    <citation type="journal article" date="2019" name="Int. J. Syst. Evol. Microbiol.">
        <title>The Global Catalogue of Microorganisms (GCM) 10K type strain sequencing project: providing services to taxonomists for standard genome sequencing and annotation.</title>
        <authorList>
            <consortium name="The Broad Institute Genomics Platform"/>
            <consortium name="The Broad Institute Genome Sequencing Center for Infectious Disease"/>
            <person name="Wu L."/>
            <person name="Ma J."/>
        </authorList>
    </citation>
    <scope>NUCLEOTIDE SEQUENCE [LARGE SCALE GENOMIC DNA]</scope>
    <source>
        <strain evidence="15">KCTC 42087</strain>
    </source>
</reference>
<evidence type="ECO:0000256" key="10">
    <source>
        <dbReference type="SAM" id="MobiDB-lite"/>
    </source>
</evidence>
<dbReference type="InterPro" id="IPR020841">
    <property type="entry name" value="PKS_Beta-ketoAc_synthase_dom"/>
</dbReference>
<dbReference type="InterPro" id="IPR036736">
    <property type="entry name" value="ACP-like_sf"/>
</dbReference>
<evidence type="ECO:0000259" key="11">
    <source>
        <dbReference type="PROSITE" id="PS50075"/>
    </source>
</evidence>
<dbReference type="Proteomes" id="UP001596074">
    <property type="component" value="Unassembled WGS sequence"/>
</dbReference>
<dbReference type="InterPro" id="IPR001227">
    <property type="entry name" value="Ac_transferase_dom_sf"/>
</dbReference>
<evidence type="ECO:0000259" key="12">
    <source>
        <dbReference type="PROSITE" id="PS52004"/>
    </source>
</evidence>
<evidence type="ECO:0000256" key="8">
    <source>
        <dbReference type="ARBA" id="ARBA00023315"/>
    </source>
</evidence>
<feature type="domain" description="PKS/mFAS DH" evidence="13">
    <location>
        <begin position="2421"/>
        <end position="2709"/>
    </location>
</feature>
<feature type="region of interest" description="N-terminal hotdog fold" evidence="9">
    <location>
        <begin position="2421"/>
        <end position="2544"/>
    </location>
</feature>
<dbReference type="InterPro" id="IPR020807">
    <property type="entry name" value="PKS_DH"/>
</dbReference>
<feature type="domain" description="Ketosynthase family 3 (KS3)" evidence="12">
    <location>
        <begin position="38"/>
        <end position="463"/>
    </location>
</feature>
<dbReference type="InterPro" id="IPR032821">
    <property type="entry name" value="PKS_assoc"/>
</dbReference>
<accession>A0ABW1AH18</accession>
<dbReference type="InterPro" id="IPR057326">
    <property type="entry name" value="KR_dom"/>
</dbReference>
<feature type="region of interest" description="Disordered" evidence="10">
    <location>
        <begin position="1952"/>
        <end position="1972"/>
    </location>
</feature>
<dbReference type="InterPro" id="IPR036291">
    <property type="entry name" value="NAD(P)-bd_dom_sf"/>
</dbReference>
<feature type="domain" description="Carrier" evidence="11">
    <location>
        <begin position="1426"/>
        <end position="1503"/>
    </location>
</feature>
<keyword evidence="6" id="KW-0045">Antibiotic biosynthesis</keyword>
<dbReference type="Gene3D" id="3.10.129.110">
    <property type="entry name" value="Polyketide synthase dehydratase"/>
    <property type="match status" value="1"/>
</dbReference>
<evidence type="ECO:0000259" key="13">
    <source>
        <dbReference type="PROSITE" id="PS52019"/>
    </source>
</evidence>
<dbReference type="SUPFAM" id="SSF47336">
    <property type="entry name" value="ACP-like"/>
    <property type="match status" value="2"/>
</dbReference>
<dbReference type="SMART" id="SM00822">
    <property type="entry name" value="PKS_KR"/>
    <property type="match status" value="2"/>
</dbReference>
<keyword evidence="3" id="KW-0596">Phosphopantetheine</keyword>
<dbReference type="SUPFAM" id="SSF53901">
    <property type="entry name" value="Thiolase-like"/>
    <property type="match status" value="2"/>
</dbReference>
<dbReference type="SMART" id="SM00825">
    <property type="entry name" value="PKS_KS"/>
    <property type="match status" value="2"/>
</dbReference>
<feature type="region of interest" description="C-terminal hotdog fold" evidence="9">
    <location>
        <begin position="2559"/>
        <end position="2709"/>
    </location>
</feature>
<dbReference type="InterPro" id="IPR014031">
    <property type="entry name" value="Ketoacyl_synth_C"/>
</dbReference>
<dbReference type="InterPro" id="IPR014043">
    <property type="entry name" value="Acyl_transferase_dom"/>
</dbReference>
<feature type="domain" description="Carrier" evidence="11">
    <location>
        <begin position="3197"/>
        <end position="3275"/>
    </location>
</feature>
<dbReference type="CDD" id="cd08952">
    <property type="entry name" value="KR_1_SDR_x"/>
    <property type="match status" value="1"/>
</dbReference>
<dbReference type="SMART" id="SM00826">
    <property type="entry name" value="PKS_DH"/>
    <property type="match status" value="1"/>
</dbReference>
<dbReference type="InterPro" id="IPR050091">
    <property type="entry name" value="PKS_NRPS_Biosynth_Enz"/>
</dbReference>
<dbReference type="EMBL" id="JBHSON010000127">
    <property type="protein sequence ID" value="MFC5753887.1"/>
    <property type="molecule type" value="Genomic_DNA"/>
</dbReference>
<dbReference type="InterPro" id="IPR016035">
    <property type="entry name" value="Acyl_Trfase/lysoPLipase"/>
</dbReference>
<keyword evidence="8" id="KW-0012">Acyltransferase</keyword>
<dbReference type="SMART" id="SM00827">
    <property type="entry name" value="PKS_AT"/>
    <property type="match status" value="2"/>
</dbReference>
<dbReference type="Pfam" id="PF00698">
    <property type="entry name" value="Acyl_transf_1"/>
    <property type="match status" value="2"/>
</dbReference>
<feature type="domain" description="Ketosynthase family 3 (KS3)" evidence="12">
    <location>
        <begin position="1522"/>
        <end position="1948"/>
    </location>
</feature>
<keyword evidence="5" id="KW-0808">Transferase</keyword>
<dbReference type="PANTHER" id="PTHR43775:SF51">
    <property type="entry name" value="INACTIVE PHENOLPHTHIOCEROL SYNTHESIS POLYKETIDE SYNTHASE TYPE I PKS1-RELATED"/>
    <property type="match status" value="1"/>
</dbReference>
<dbReference type="Pfam" id="PF08659">
    <property type="entry name" value="KR"/>
    <property type="match status" value="2"/>
</dbReference>
<evidence type="ECO:0000313" key="14">
    <source>
        <dbReference type="EMBL" id="MFC5753887.1"/>
    </source>
</evidence>
<dbReference type="SUPFAM" id="SSF52151">
    <property type="entry name" value="FabD/lysophospholipase-like"/>
    <property type="match status" value="2"/>
</dbReference>
<dbReference type="InterPro" id="IPR016039">
    <property type="entry name" value="Thiolase-like"/>
</dbReference>
<dbReference type="InterPro" id="IPR042104">
    <property type="entry name" value="PKS_dehydratase_sf"/>
</dbReference>
<dbReference type="SMART" id="SM01294">
    <property type="entry name" value="PKS_PP_betabranch"/>
    <property type="match status" value="1"/>
</dbReference>
<evidence type="ECO:0000256" key="6">
    <source>
        <dbReference type="ARBA" id="ARBA00023194"/>
    </source>
</evidence>
<evidence type="ECO:0000256" key="1">
    <source>
        <dbReference type="ARBA" id="ARBA00001957"/>
    </source>
</evidence>
<organism evidence="14 15">
    <name type="scientific">Actinomadura rugatobispora</name>
    <dbReference type="NCBI Taxonomy" id="1994"/>
    <lineage>
        <taxon>Bacteria</taxon>
        <taxon>Bacillati</taxon>
        <taxon>Actinomycetota</taxon>
        <taxon>Actinomycetes</taxon>
        <taxon>Streptosporangiales</taxon>
        <taxon>Thermomonosporaceae</taxon>
        <taxon>Actinomadura</taxon>
    </lineage>
</organism>
<dbReference type="Gene3D" id="1.10.1200.10">
    <property type="entry name" value="ACP-like"/>
    <property type="match status" value="2"/>
</dbReference>
<comment type="caution">
    <text evidence="14">The sequence shown here is derived from an EMBL/GenBank/DDBJ whole genome shotgun (WGS) entry which is preliminary data.</text>
</comment>
<dbReference type="Pfam" id="PF08990">
    <property type="entry name" value="Docking"/>
    <property type="match status" value="1"/>
</dbReference>
<keyword evidence="15" id="KW-1185">Reference proteome</keyword>
<protein>
    <submittedName>
        <fullName evidence="14">SDR family NAD(P)-dependent oxidoreductase</fullName>
    </submittedName>
</protein>
<dbReference type="PROSITE" id="PS52019">
    <property type="entry name" value="PKS_MFAS_DH"/>
    <property type="match status" value="1"/>
</dbReference>
<evidence type="ECO:0000256" key="9">
    <source>
        <dbReference type="PROSITE-ProRule" id="PRU01363"/>
    </source>
</evidence>
<proteinExistence type="predicted"/>
<feature type="compositionally biased region" description="Pro residues" evidence="10">
    <location>
        <begin position="1953"/>
        <end position="1967"/>
    </location>
</feature>
<evidence type="ECO:0000313" key="15">
    <source>
        <dbReference type="Proteomes" id="UP001596074"/>
    </source>
</evidence>
<dbReference type="InterPro" id="IPR055123">
    <property type="entry name" value="SpnB-like_Rossmann"/>
</dbReference>
<feature type="active site" description="Proton donor; for dehydratase activity" evidence="9">
    <location>
        <position position="2620"/>
    </location>
</feature>
<dbReference type="CDD" id="cd00833">
    <property type="entry name" value="PKS"/>
    <property type="match status" value="2"/>
</dbReference>
<comment type="pathway">
    <text evidence="2">Antibiotic biosynthesis.</text>
</comment>
<evidence type="ECO:0000256" key="3">
    <source>
        <dbReference type="ARBA" id="ARBA00022450"/>
    </source>
</evidence>
<keyword evidence="7" id="KW-0511">Multifunctional enzyme</keyword>
<name>A0ABW1AH18_9ACTN</name>
<dbReference type="InterPro" id="IPR015083">
    <property type="entry name" value="NorB/c/GfsB-D-like_docking"/>
</dbReference>
<dbReference type="SUPFAM" id="SSF55048">
    <property type="entry name" value="Probable ACP-binding domain of malonyl-CoA ACP transacylase"/>
    <property type="match status" value="2"/>
</dbReference>
<dbReference type="InterPro" id="IPR049551">
    <property type="entry name" value="PKS_DH_C"/>
</dbReference>
<feature type="active site" description="Proton acceptor; for dehydratase activity" evidence="9">
    <location>
        <position position="2452"/>
    </location>
</feature>
<dbReference type="Gene3D" id="3.40.366.10">
    <property type="entry name" value="Malonyl-Coenzyme A Acyl Carrier Protein, domain 2"/>
    <property type="match status" value="2"/>
</dbReference>
<dbReference type="PROSITE" id="PS50075">
    <property type="entry name" value="CARRIER"/>
    <property type="match status" value="2"/>
</dbReference>
<dbReference type="InterPro" id="IPR014030">
    <property type="entry name" value="Ketoacyl_synth_N"/>
</dbReference>
<dbReference type="InterPro" id="IPR049900">
    <property type="entry name" value="PKS_mFAS_DH"/>
</dbReference>
<dbReference type="InterPro" id="IPR006162">
    <property type="entry name" value="Ppantetheine_attach_site"/>
</dbReference>
<gene>
    <name evidence="14" type="ORF">ACFPZN_50430</name>
</gene>
<dbReference type="Pfam" id="PF21089">
    <property type="entry name" value="PKS_DH_N"/>
    <property type="match status" value="1"/>
</dbReference>
<dbReference type="Pfam" id="PF22953">
    <property type="entry name" value="SpnB_Rossmann"/>
    <property type="match status" value="1"/>
</dbReference>
<dbReference type="Gene3D" id="3.40.47.10">
    <property type="match status" value="2"/>
</dbReference>
<dbReference type="InterPro" id="IPR009081">
    <property type="entry name" value="PP-bd_ACP"/>
</dbReference>
<sequence>MSEDRMGNEQELLENLRWVTADLRRARQRVRDLEERASEPVAIIGMACRFPGNIRSPRDLWRLVDSGGDAIGGYPRRRGWDAGLYDPDPDGHGTVTAREGGFLSDAEYFDAAFFGIAPREALAMDPQQRLLLEVAWEAFEDAGVDPQGLRGSDTGVYVGMMAQDYGPRMHDGAESVEGHVLTGTLPAVASGRLAYTFGFEGPAVSVDTACSSSLTALHLAVRALRGGECGLAVVGGATVMSEPGLLVEFSRQRGLSPDGRCKAFSAEANGTGLGEGVGLLLVERLADARRHGHPVLAVVRGSAVNSDGASSGLTAPNGPAQQRVIRQALANAGVTAAEVDAVEAHGTGTVLGDPIEAQALLATYGQSRPPGRPLWLGSVKSNIGHAQAAAGVAGVIKMVEAMRHGVLPRTLYAGEPSRHVDWESGEVSLLAEQRSWPGDGRPRRAGVSSFGISGTNAHVILEEAPEPAAAEPQEEAGGAEGPTSWLISARGEQALRDQAARLAEFVTADPDVPLADVAHTLATARPALDDRAAVIGETRAELLSGLAALAQGTPAPNVVRGRAEAPARTALLFAGQGSQYPGMGRGLYDAHPVFAKAFDEACAHLDPLVGGSLAETVWTGESLDRTGLTQPALFAFEVALYRLLEHWGVEPDYLAGHSVGEITAAHVAGVLDLPDAAAMVAARARLMDALPQGGAMVAVGVTEELLRPHLEAHGAGAVDIAAVNGADSLVISGDETAVLAVARAVAEQGHRTRRLTVSHAFHSALMEPMLEEFRAVVAGLDFGTPRIPIVSNRTGKIASAGELRDPDHWVRHVRDTVRFHEGVQTLVEQGVEAFLEVGPDGTLTGMVGAPGAIATLRRDRDDVRELAAALASAHVHGVPVGWRTIHRGRRVALPAYPFQRTRYWVRAETGGRGPAQAAEGLERYRVEWMPLPVPAAAPLTGTWLLAVPASHAQDPWVDAVAASLTGRGLDIRRMAVAEDDDRSSLAARLSVEVGEGEAGGVLSLLGLDERPHPDEPHVSVGSASTLALVQALGDAGVEAPLWLVTRGAVSIGRSERVEHPGQAQIWGFGRVVGLEHPGRWGGLVDLPTGLGDLDGQDLARHLCAALGAPDGEDQIAVRPSGPFVRRLLPAPSAAAPGEPEWSARGTALITGGTGALGAHVARWLAGAGAEHLVLVSRRGPQAPGAAELEAELTELGVAVTIAACDLGDGAALAGLVERIRDRHGPINTVVHCAGVNRRTPIADMSVTEFASVNAKAAAAAALSELFDDELDDLDAFVLFSSIAGVWGSAGQAAYASANAFADALAEHRRGRGLPATAVAWGAWAGGGMGDEDGFAEQLRRQGIGAMAPEPAIGALHRILAADESGVVVADVDWARFAPLFAAARPRPLLAELPEAAEALAGGTAPAAGGDAASGLRERLAGLSETEQRERTLRLVVAHAAAVTGAEPAAIDPGRPFRALGFDSLMTVELRNRLIAATGLALPTTLAFDRPTPAAVADHVREELAGGRRAAAVTAPRERAADGEPIAVVAMTCRYPGGVRTPEDLWRLVAEGADAITGFPADRGWDLDTLFDPDPDHPGTSYARTGGFLRDAAEFDPAFFDISPREALAIDPQQRLMLELAWEAFERAGIAPAALRESDTGVFVGSWSQEYGGGLGNPRDEAAGYIVTGNAGSVASGRIAYTFGLRGPAITVDTACSSSLTAVHLAGQALRSGECRLALAGGVTVMASPGVFLEFSRQRGLAPDGRCKPFSAAADGTGWGEGAGLLLLERLSDAERNGHRVLGVIRGSATNQDGASNGLTAPNGPSQERVILQALSSAGLRPADVDAVEAHGTGTVLGDPIEAQALLATYGQDRDGDRPLWLGSVKSNIGHTQAAAGVAGIIKMVMAMRHGRIPRTLHVDEPSPHVDWSAGAVTPVTEDIPWPDAGRPYRAGVSSFGISGTNAHVIVEQAPAVPESPAPEPDPGPPAGDVPWPLSAKTDKALRAQAGRLAAHLRERPAVSARDVGHALAARHAFDRRAVVVGRDRDEMLEALDRLAAGEPAPGTVLGSPASGGTAFLFTGQGSQRPGMGRELYETNPVYAEAFDSVCRHLDRHLGVPLARVLFGPDDADRELLDRTEYAQPALFAVEVALYRLLERHGIVPGHLLGHSVGEIAAAHVAGVLSEADAATLVTARARLMQAITADGAMLSVEATEAEVRASLEGLDDRVSIAAVNAPTAVVVSGDRAAVEEIAATWAGDGRRTKRLAVSHAFHSPHIDAVSEEFRRVLSGLSFAAPSIPIVSNLTGEPATAEELGSPDYWVRHARHAVRFSDGLETLRGLGATTYLELGPDPVLTALAKQHPGLDGAEFVPLLRGGHEATAFTTALAKAHVRGLPVDWAPCHDGHRDGTLDLPTYAFDRERFWLAPPSASATANGVAGRDGADHPLLTSRIDLDDSGVLFLGRISLRSQPWVRDHLVLGSLVVPGTTWVEAATWAGREIGCARLAELTHESPLVLTENQVFELQVRVGPPAGDDGVRPVTVRCRSTESGQPWVALAHGLLAEGEDATRPVPADLVEWPPRDAVALESGESLYARHDERAHYLWGLAFRSVRSAWRRGAELFAEVRLADPIEQAGFRLHPALMDACLHVLGADGIPEELTGLLADPEDDGGRPRIPFAWRDVDLRAEGQRALRVRMAPAEDGGTEVTVADESGALVASVDSLAILPISERHLRASLTAPRHESLFHLDWDPMPSPDPDRDLPATGVAVLGEADGLPDAPRHADLAALRETIGSGAEVPGIVVVPVGLPDADPDTGADAASAGRDTTAALLELIQQWLADETFGRAHLVVLTRDAVGALPEDRVTGLSQAPAWGLLRVVQAEHPGRFSVIDLDAAPASHELLARLLPDAEAGLTPQVAVRDGQAHAPSLARLPDLGDRERPVPFDPEGTALITGGTGTLGRLIARHLVERHGARHLLLVSRRGSAAEGAGEAAAELAALGAEATVAACDVADRDALAGLLGTIPPERPLTAVVHAAGLLDDGVVAALTPARLEAVLRPKIDAAWNLHELTAGTDLSMFTLFSAVAGVIGNPGQGNYAAANTFLDALAQHRRARGLPATALAWGMWAEASAMTGSLGSADLARMRRIGVAPLDTADGLELFDIAHTADVPALVPARLDLGGLRGQESAPAVLGRLLRTATRAAAGPRTPAADATVVLDGLTSEELRDRLLDLVITHIATVADHRRGTIDPERPFRELGFDSLMTVELRNRLVTATGLGLPPTLVFDHPTPAALAGHLHGKLDDGRTAAAPAGDPDATAREALANIPIARLRESGLLAPLLRLAEGPAATAPAPARADGGGEDLDSMAADELIRLALSDELDDADS</sequence>
<evidence type="ECO:0000256" key="2">
    <source>
        <dbReference type="ARBA" id="ARBA00004792"/>
    </source>
</evidence>
<dbReference type="InterPro" id="IPR049552">
    <property type="entry name" value="PKS_DH_N"/>
</dbReference>
<dbReference type="InterPro" id="IPR016036">
    <property type="entry name" value="Malonyl_transacylase_ACP-bd"/>
</dbReference>
<dbReference type="Gene3D" id="3.30.70.3290">
    <property type="match status" value="2"/>
</dbReference>
<keyword evidence="4" id="KW-0597">Phosphoprotein</keyword>
<comment type="cofactor">
    <cofactor evidence="1">
        <name>pantetheine 4'-phosphate</name>
        <dbReference type="ChEBI" id="CHEBI:47942"/>
    </cofactor>
</comment>